<dbReference type="InterPro" id="IPR036129">
    <property type="entry name" value="Glycerate_kinase_sf"/>
</dbReference>
<dbReference type="Proteomes" id="UP000469440">
    <property type="component" value="Unassembled WGS sequence"/>
</dbReference>
<dbReference type="GO" id="GO:0031388">
    <property type="term" value="P:organic acid phosphorylation"/>
    <property type="evidence" value="ECO:0007669"/>
    <property type="project" value="UniProtKB-UniRule"/>
</dbReference>
<comment type="similarity">
    <text evidence="1 4">Belongs to the glycerate kinase type-1 family.</text>
</comment>
<dbReference type="EMBL" id="VWXL01000010">
    <property type="protein sequence ID" value="MVB09629.1"/>
    <property type="molecule type" value="Genomic_DNA"/>
</dbReference>
<dbReference type="EMBL" id="CP060286">
    <property type="protein sequence ID" value="QNK40105.1"/>
    <property type="molecule type" value="Genomic_DNA"/>
</dbReference>
<dbReference type="PANTHER" id="PTHR21599:SF0">
    <property type="entry name" value="GLYCERATE KINASE"/>
    <property type="match status" value="1"/>
</dbReference>
<dbReference type="SUPFAM" id="SSF110738">
    <property type="entry name" value="Glycerate kinase I"/>
    <property type="match status" value="1"/>
</dbReference>
<protein>
    <submittedName>
        <fullName evidence="5">Glycerate 3-kinase</fullName>
        <ecNumber evidence="5">2.7.1.31</ecNumber>
    </submittedName>
    <submittedName>
        <fullName evidence="6">Glycerate kinase</fullName>
    </submittedName>
</protein>
<accession>A0A7G8T914</accession>
<keyword evidence="3 4" id="KW-0418">Kinase</keyword>
<dbReference type="Gene3D" id="3.90.1510.10">
    <property type="entry name" value="Glycerate kinase, domain 2"/>
    <property type="match status" value="1"/>
</dbReference>
<evidence type="ECO:0000256" key="3">
    <source>
        <dbReference type="ARBA" id="ARBA00022777"/>
    </source>
</evidence>
<dbReference type="AlphaFoldDB" id="A0A6N8HVC0"/>
<organism evidence="5 7">
    <name type="scientific">Caproicibacter fermentans</name>
    <dbReference type="NCBI Taxonomy" id="2576756"/>
    <lineage>
        <taxon>Bacteria</taxon>
        <taxon>Bacillati</taxon>
        <taxon>Bacillota</taxon>
        <taxon>Clostridia</taxon>
        <taxon>Eubacteriales</taxon>
        <taxon>Acutalibacteraceae</taxon>
        <taxon>Caproicibacter</taxon>
    </lineage>
</organism>
<dbReference type="NCBIfam" id="TIGR00045">
    <property type="entry name" value="glycerate kinase"/>
    <property type="match status" value="1"/>
</dbReference>
<evidence type="ECO:0000313" key="7">
    <source>
        <dbReference type="Proteomes" id="UP000469440"/>
    </source>
</evidence>
<dbReference type="Gene3D" id="3.40.50.10350">
    <property type="entry name" value="Glycerate kinase, domain 1"/>
    <property type="match status" value="1"/>
</dbReference>
<name>A0A6N8HVC0_9FIRM</name>
<keyword evidence="7" id="KW-1185">Reference proteome</keyword>
<evidence type="ECO:0000313" key="8">
    <source>
        <dbReference type="Proteomes" id="UP000515909"/>
    </source>
</evidence>
<dbReference type="InterPro" id="IPR018193">
    <property type="entry name" value="Glyc_kinase_flavodox-like_fold"/>
</dbReference>
<sequence length="377" mass="39521">MKKFVLIPDSFKGTMSSAEVCRIMAEQIGRFYSDAEIVSIPVADGGEGSVDAFLAAAGGEKVFCRVSGPFGEEMESFYGLLPGGTAVIEMAACAGFALSEGRRRPDLATTFGVGQLMRNAASRGCRKIIVGLGGSCTNDAGAGAAAGAGVKFFNADGKEFVPTGGTLSRVSRIDVSGLDPRLKEAEITAMCDIDNPLYGEMGAAYVFAPQKGADPEMVRGLDGELRCFAETVQRELRLDIADIPGAGAAGGMGAGMAAFFGAELKMGIETVLDTVAFDRIAQDADLVFSGEGRLDSQSLRGKVVAGVAARTKKLGVRLIAVVGDIGDDIQPVYDRGVSAVFSINRVAVDFSKAKKRSTNDLALTMENLMRLFSQMKL</sequence>
<dbReference type="PIRSF" id="PIRSF006078">
    <property type="entry name" value="GlxK"/>
    <property type="match status" value="1"/>
</dbReference>
<evidence type="ECO:0000256" key="4">
    <source>
        <dbReference type="PIRNR" id="PIRNR006078"/>
    </source>
</evidence>
<evidence type="ECO:0000313" key="6">
    <source>
        <dbReference type="EMBL" id="QNK40105.1"/>
    </source>
</evidence>
<dbReference type="KEGG" id="cfem:HCR03_15610"/>
<dbReference type="InterPro" id="IPR004381">
    <property type="entry name" value="Glycerate_kinase"/>
</dbReference>
<keyword evidence="2 4" id="KW-0808">Transferase</keyword>
<dbReference type="Pfam" id="PF02595">
    <property type="entry name" value="Gly_kinase"/>
    <property type="match status" value="1"/>
</dbReference>
<proteinExistence type="inferred from homology"/>
<gene>
    <name evidence="5" type="primary">glxK</name>
    <name evidence="5" type="ORF">CAFE_02870</name>
    <name evidence="6" type="ORF">HCR03_15610</name>
</gene>
<evidence type="ECO:0000256" key="1">
    <source>
        <dbReference type="ARBA" id="ARBA00006284"/>
    </source>
</evidence>
<evidence type="ECO:0000256" key="2">
    <source>
        <dbReference type="ARBA" id="ARBA00022679"/>
    </source>
</evidence>
<dbReference type="Proteomes" id="UP000515909">
    <property type="component" value="Chromosome"/>
</dbReference>
<evidence type="ECO:0000313" key="5">
    <source>
        <dbReference type="EMBL" id="MVB09629.1"/>
    </source>
</evidence>
<reference evidence="5 7" key="1">
    <citation type="submission" date="2019-09" db="EMBL/GenBank/DDBJ databases">
        <title>Genome sequence of Clostridium sp. EA1.</title>
        <authorList>
            <person name="Poehlein A."/>
            <person name="Bengelsdorf F.R."/>
            <person name="Daniel R."/>
        </authorList>
    </citation>
    <scope>NUCLEOTIDE SEQUENCE [LARGE SCALE GENOMIC DNA]</scope>
    <source>
        <strain evidence="5 7">EA1</strain>
    </source>
</reference>
<dbReference type="PANTHER" id="PTHR21599">
    <property type="entry name" value="GLYCERATE KINASE"/>
    <property type="match status" value="1"/>
</dbReference>
<dbReference type="RefSeq" id="WP_066645970.1">
    <property type="nucleotide sequence ID" value="NZ_CP060286.1"/>
</dbReference>
<dbReference type="OrthoDB" id="9774290at2"/>
<dbReference type="EC" id="2.7.1.31" evidence="5"/>
<reference evidence="6 8" key="2">
    <citation type="submission" date="2020-08" db="EMBL/GenBank/DDBJ databases">
        <title>The isolate Caproiciproducens sp. 7D4C2 produces n-caproate at mildly acidic conditions from hexoses: genome and rBOX comparison with related strains and chain-elongating bacteria.</title>
        <authorList>
            <person name="Esquivel-Elizondo S."/>
            <person name="Bagci C."/>
            <person name="Temovska M."/>
            <person name="Jeon B.S."/>
            <person name="Bessarab I."/>
            <person name="Williams R.B.H."/>
            <person name="Huson D.H."/>
            <person name="Angenent L.T."/>
        </authorList>
    </citation>
    <scope>NUCLEOTIDE SEQUENCE [LARGE SCALE GENOMIC DNA]</scope>
    <source>
        <strain evidence="6 8">7D4C2</strain>
    </source>
</reference>
<dbReference type="InterPro" id="IPR018197">
    <property type="entry name" value="Glycerate_kinase_RE-like"/>
</dbReference>
<dbReference type="GO" id="GO:0008887">
    <property type="term" value="F:glycerate kinase activity"/>
    <property type="evidence" value="ECO:0007669"/>
    <property type="project" value="UniProtKB-UniRule"/>
</dbReference>
<accession>A0A6N8HVC0</accession>